<evidence type="ECO:0000313" key="4">
    <source>
        <dbReference type="Proteomes" id="UP000027644"/>
    </source>
</evidence>
<dbReference type="Pfam" id="PF00589">
    <property type="entry name" value="Phage_integrase"/>
    <property type="match status" value="1"/>
</dbReference>
<sequence length="352" mass="40849">MGRKATVNLNLPTGMRARKRKKKGELITWYYYDAGGKPRKEIPLGNDYIIACKKWSELSLEKIDKSNRITFVQAAQRFQLEEMPLRAENTQNGYKSSLKRLNLFFGGSNPVALEDIDVGHIKDYLTWRKDTPVAANRDLALFSAIWTMCSPANWNYINKECPSKGIKKYKEQPRDVYVEDYIYELLYRYGTQDLQDAMRMAMMLGQRPSDMLKIHTGLIHNGVLSFKQNKTSNPLRFKVTESLQEIITRRAPHGGYLFLNSRNRKMNISNLEYRYNKARDIAIQKHPEHAEELAQAQFRDLRAKSATDKSLVSSEEAAQKLLGHSNIEMTKRVYIRREKEIDPFEEGVVKNK</sequence>
<dbReference type="EMBL" id="AVQL01000355">
    <property type="protein sequence ID" value="KEQ01704.1"/>
    <property type="molecule type" value="Genomic_DNA"/>
</dbReference>
<evidence type="ECO:0000259" key="2">
    <source>
        <dbReference type="Pfam" id="PF00589"/>
    </source>
</evidence>
<dbReference type="Gene3D" id="1.10.443.10">
    <property type="entry name" value="Intergrase catalytic core"/>
    <property type="match status" value="1"/>
</dbReference>
<dbReference type="GO" id="GO:0015074">
    <property type="term" value="P:DNA integration"/>
    <property type="evidence" value="ECO:0007669"/>
    <property type="project" value="InterPro"/>
</dbReference>
<feature type="domain" description="Tyr recombinase" evidence="2">
    <location>
        <begin position="197"/>
        <end position="339"/>
    </location>
</feature>
<dbReference type="InterPro" id="IPR013762">
    <property type="entry name" value="Integrase-like_cat_sf"/>
</dbReference>
<organism evidence="3 4">
    <name type="scientific">Snodgrassella alvi SCGC AB-598-J21</name>
    <dbReference type="NCBI Taxonomy" id="1385367"/>
    <lineage>
        <taxon>Bacteria</taxon>
        <taxon>Pseudomonadati</taxon>
        <taxon>Pseudomonadota</taxon>
        <taxon>Betaproteobacteria</taxon>
        <taxon>Neisseriales</taxon>
        <taxon>Neisseriaceae</taxon>
        <taxon>Snodgrassella</taxon>
    </lineage>
</organism>
<dbReference type="InterPro" id="IPR002104">
    <property type="entry name" value="Integrase_catalytic"/>
</dbReference>
<comment type="caution">
    <text evidence="3">The sequence shown here is derived from an EMBL/GenBank/DDBJ whole genome shotgun (WGS) entry which is preliminary data.</text>
</comment>
<evidence type="ECO:0000313" key="3">
    <source>
        <dbReference type="EMBL" id="KEQ01704.1"/>
    </source>
</evidence>
<evidence type="ECO:0000256" key="1">
    <source>
        <dbReference type="ARBA" id="ARBA00023172"/>
    </source>
</evidence>
<accession>A0A074W2N8</accession>
<dbReference type="AlphaFoldDB" id="A0A074W2N8"/>
<protein>
    <submittedName>
        <fullName evidence="3">Site-specific recombinase XerD</fullName>
    </submittedName>
</protein>
<dbReference type="InterPro" id="IPR011010">
    <property type="entry name" value="DNA_brk_join_enz"/>
</dbReference>
<reference evidence="3 4" key="1">
    <citation type="journal article" date="2014" name="PLoS Genet.">
        <title>Hidden diversity in honey bee gut symbionts detected by single-cell genomics.</title>
        <authorList>
            <person name="Engel P."/>
            <person name="Stepanauskas R."/>
            <person name="Moran N."/>
        </authorList>
    </citation>
    <scope>NUCLEOTIDE SEQUENCE [LARGE SCALE GENOMIC DNA]</scope>
    <source>
        <strain evidence="3 4">SCGC AB-598-J21</strain>
    </source>
</reference>
<dbReference type="GO" id="GO:0006310">
    <property type="term" value="P:DNA recombination"/>
    <property type="evidence" value="ECO:0007669"/>
    <property type="project" value="UniProtKB-KW"/>
</dbReference>
<dbReference type="Proteomes" id="UP000027644">
    <property type="component" value="Unassembled WGS sequence"/>
</dbReference>
<gene>
    <name evidence="3" type="ORF">SASC598J21_005190</name>
</gene>
<keyword evidence="1" id="KW-0233">DNA recombination</keyword>
<proteinExistence type="predicted"/>
<dbReference type="GO" id="GO:0003677">
    <property type="term" value="F:DNA binding"/>
    <property type="evidence" value="ECO:0007669"/>
    <property type="project" value="InterPro"/>
</dbReference>
<dbReference type="SUPFAM" id="SSF56349">
    <property type="entry name" value="DNA breaking-rejoining enzymes"/>
    <property type="match status" value="1"/>
</dbReference>
<name>A0A074W2N8_9NEIS</name>